<dbReference type="EMBL" id="JABZMK010000102">
    <property type="protein sequence ID" value="MBF1130123.1"/>
    <property type="molecule type" value="Genomic_DNA"/>
</dbReference>
<evidence type="ECO:0000313" key="2">
    <source>
        <dbReference type="Proteomes" id="UP000757890"/>
    </source>
</evidence>
<name>A0A930BBN7_9FIRM</name>
<reference evidence="1" key="1">
    <citation type="submission" date="2020-04" db="EMBL/GenBank/DDBJ databases">
        <title>Deep metagenomics examines the oral microbiome during advanced dental caries in children, revealing novel taxa and co-occurrences with host molecules.</title>
        <authorList>
            <person name="Baker J.L."/>
            <person name="Morton J.T."/>
            <person name="Dinis M."/>
            <person name="Alvarez R."/>
            <person name="Tran N.C."/>
            <person name="Knight R."/>
            <person name="Edlund A."/>
        </authorList>
    </citation>
    <scope>NUCLEOTIDE SEQUENCE</scope>
    <source>
        <strain evidence="1">JCVI_32_bin.14</strain>
    </source>
</reference>
<sequence>MNSTDICNMALAYIGQGRIASIEEESEEAIQCRIFYDHLRRKLLSEHRWGFAERYVKLALLNEEIPGWKYIYAYPAKCLVIRKIYEKESAREIGKEDYFISTVNDSTKVICTDIQNAYASYTADVENGELFTDYFIEALSHSLAANIAVPLSGSPSAANLQYQLMHQALINAKQESAVQNHHETTYPHKYFNMRG</sequence>
<proteinExistence type="predicted"/>
<comment type="caution">
    <text evidence="1">The sequence shown here is derived from an EMBL/GenBank/DDBJ whole genome shotgun (WGS) entry which is preliminary data.</text>
</comment>
<accession>A0A930BBN7</accession>
<evidence type="ECO:0000313" key="1">
    <source>
        <dbReference type="EMBL" id="MBF1130123.1"/>
    </source>
</evidence>
<protein>
    <submittedName>
        <fullName evidence="1">Uncharacterized protein</fullName>
    </submittedName>
</protein>
<dbReference type="AlphaFoldDB" id="A0A930BBN7"/>
<dbReference type="Proteomes" id="UP000757890">
    <property type="component" value="Unassembled WGS sequence"/>
</dbReference>
<organism evidence="1 2">
    <name type="scientific">Dialister invisus</name>
    <dbReference type="NCBI Taxonomy" id="218538"/>
    <lineage>
        <taxon>Bacteria</taxon>
        <taxon>Bacillati</taxon>
        <taxon>Bacillota</taxon>
        <taxon>Negativicutes</taxon>
        <taxon>Veillonellales</taxon>
        <taxon>Veillonellaceae</taxon>
        <taxon>Dialister</taxon>
    </lineage>
</organism>
<gene>
    <name evidence="1" type="ORF">HXL70_08835</name>
</gene>